<proteinExistence type="predicted"/>
<dbReference type="InterPro" id="IPR003959">
    <property type="entry name" value="ATPase_AAA_core"/>
</dbReference>
<dbReference type="PANTHER" id="PTHR43581">
    <property type="entry name" value="ATP/GTP PHOSPHATASE"/>
    <property type="match status" value="1"/>
</dbReference>
<dbReference type="EMBL" id="CP000023">
    <property type="protein sequence ID" value="AAV60399.1"/>
    <property type="molecule type" value="Genomic_DNA"/>
</dbReference>
<dbReference type="Pfam" id="PF13304">
    <property type="entry name" value="AAA_21"/>
    <property type="match status" value="1"/>
</dbReference>
<evidence type="ECO:0000259" key="1">
    <source>
        <dbReference type="Pfam" id="PF13304"/>
    </source>
</evidence>
<dbReference type="HOGENOM" id="CLU_028965_0_1_9"/>
<organism evidence="2 3">
    <name type="scientific">Streptococcus thermophilus (strain ATCC BAA-250 / LMG 18311)</name>
    <dbReference type="NCBI Taxonomy" id="264199"/>
    <lineage>
        <taxon>Bacteria</taxon>
        <taxon>Bacillati</taxon>
        <taxon>Bacillota</taxon>
        <taxon>Bacilli</taxon>
        <taxon>Lactobacillales</taxon>
        <taxon>Streptococcaceae</taxon>
        <taxon>Streptococcus</taxon>
    </lineage>
</organism>
<reference evidence="2 3" key="1">
    <citation type="journal article" date="2004" name="Nat. Biotechnol.">
        <title>Complete sequence and comparative genome analysis of the dairy bacterium Streptococcus thermophilus.</title>
        <authorList>
            <person name="Bolotin A."/>
            <person name="Quinquis B."/>
            <person name="Renault P."/>
            <person name="Sorokin A."/>
            <person name="Ehrlich S.D."/>
            <person name="Kulakauskas S."/>
            <person name="Lapidus A."/>
            <person name="Goltsman E."/>
            <person name="Mazur M."/>
            <person name="Pusch G.D."/>
            <person name="Fonstein M."/>
            <person name="Overbeek R."/>
            <person name="Kyprides N."/>
            <person name="Purnelle B."/>
            <person name="Prozzi D."/>
            <person name="Ngui K."/>
            <person name="Masuy D."/>
            <person name="Hancy F."/>
            <person name="Burteau S."/>
            <person name="Boutry M."/>
            <person name="Delcour J."/>
            <person name="Goffeau A."/>
            <person name="Hols P."/>
        </authorList>
    </citation>
    <scope>NUCLEOTIDE SEQUENCE [LARGE SCALE GENOMIC DNA]</scope>
    <source>
        <strain evidence="3">ATCC BAA-250 / LMG 18311</strain>
    </source>
</reference>
<evidence type="ECO:0000313" key="3">
    <source>
        <dbReference type="Proteomes" id="UP000001170"/>
    </source>
</evidence>
<dbReference type="PATRIC" id="fig|264199.4.peg.713"/>
<accession>Q5M505</accession>
<dbReference type="KEGG" id="stl:stu0706"/>
<dbReference type="AlphaFoldDB" id="Q5M505"/>
<keyword evidence="3" id="KW-1185">Reference proteome</keyword>
<dbReference type="InterPro" id="IPR051396">
    <property type="entry name" value="Bact_Antivir_Def_Nuclease"/>
</dbReference>
<dbReference type="GO" id="GO:0016887">
    <property type="term" value="F:ATP hydrolysis activity"/>
    <property type="evidence" value="ECO:0007669"/>
    <property type="project" value="InterPro"/>
</dbReference>
<dbReference type="eggNOG" id="COG3910">
    <property type="taxonomic scope" value="Bacteria"/>
</dbReference>
<evidence type="ECO:0000313" key="2">
    <source>
        <dbReference type="EMBL" id="AAV60399.1"/>
    </source>
</evidence>
<dbReference type="STRING" id="264199.stu0706"/>
<dbReference type="Proteomes" id="UP000001170">
    <property type="component" value="Chromosome"/>
</dbReference>
<dbReference type="InterPro" id="IPR027417">
    <property type="entry name" value="P-loop_NTPase"/>
</dbReference>
<sequence length="544" mass="62795">MGGRGKREMVKFKKFERYINQSKDYSAYFGYIFLEQNYWDDYGFETLFEVYIPDKDGKLKEIGSISIAPKDAHLGEGKKYRTFHDERLLDEFDKLPDGFVSIGNEDYYINLHKYFNRENCHHIFDALNDLTKSSVFSQDFQSEVVSTSFFRGNNEREAKTKINNILRPLANDGKRRGYDITYSYFRNGNEKATFRFIADLNEVFPQNVQAIIGNNGVGKTSFFKDIISLTAKQSLNSNSCLNPNSKDEISLSFSSEDEIKVDSPKDYFSNLLFISFSPFDKLYFRDGRSLDINGNVDFLGLYMKGEEPISIENLKSEFISIVKNVWENKENSELLTDSLINCIFQDNLDSSVFLSDIHNLDGKNSEEKNEIIEQIFGDLFDESSSGHKIMLLSISKLVLTQKYNLVLIDEPELFLHPPLVSNFIRSISEIMTKKNALCILSTHSPIIVQEIPKDCVKIIERSRENIFSIIEPKYETFGENLSTLTNEIFKLDQYTSGFYTLLKDIINNPKDHGMTYEDIAKLELGRDGNLFRDLLLSRIDQLEE</sequence>
<dbReference type="Gene3D" id="3.40.50.300">
    <property type="entry name" value="P-loop containing nucleotide triphosphate hydrolases"/>
    <property type="match status" value="1"/>
</dbReference>
<dbReference type="GO" id="GO:0005524">
    <property type="term" value="F:ATP binding"/>
    <property type="evidence" value="ECO:0007669"/>
    <property type="project" value="InterPro"/>
</dbReference>
<gene>
    <name evidence="2" type="ordered locus">stu0706</name>
</gene>
<protein>
    <recommendedName>
        <fullName evidence="1">ATPase AAA-type core domain-containing protein</fullName>
    </recommendedName>
</protein>
<dbReference type="SUPFAM" id="SSF52540">
    <property type="entry name" value="P-loop containing nucleoside triphosphate hydrolases"/>
    <property type="match status" value="1"/>
</dbReference>
<dbReference type="PANTHER" id="PTHR43581:SF2">
    <property type="entry name" value="EXCINUCLEASE ATPASE SUBUNIT"/>
    <property type="match status" value="1"/>
</dbReference>
<feature type="domain" description="ATPase AAA-type core" evidence="1">
    <location>
        <begin position="210"/>
        <end position="448"/>
    </location>
</feature>
<name>Q5M505_STRT2</name>